<keyword evidence="1" id="KW-1133">Transmembrane helix</keyword>
<dbReference type="Proteomes" id="UP000602076">
    <property type="component" value="Unassembled WGS sequence"/>
</dbReference>
<evidence type="ECO:0000313" key="3">
    <source>
        <dbReference type="Proteomes" id="UP000602076"/>
    </source>
</evidence>
<comment type="caution">
    <text evidence="2">The sequence shown here is derived from an EMBL/GenBank/DDBJ whole genome shotgun (WGS) entry which is preliminary data.</text>
</comment>
<dbReference type="EMBL" id="JACXSI010000039">
    <property type="protein sequence ID" value="MBD3109614.1"/>
    <property type="molecule type" value="Genomic_DNA"/>
</dbReference>
<feature type="transmembrane region" description="Helical" evidence="1">
    <location>
        <begin position="63"/>
        <end position="81"/>
    </location>
</feature>
<dbReference type="RefSeq" id="WP_190999150.1">
    <property type="nucleotide sequence ID" value="NZ_JACXSI010000039.1"/>
</dbReference>
<protein>
    <submittedName>
        <fullName evidence="2">Uncharacterized protein</fullName>
    </submittedName>
</protein>
<organism evidence="2 3">
    <name type="scientific">Peribacillus faecalis</name>
    <dbReference type="NCBI Taxonomy" id="2772559"/>
    <lineage>
        <taxon>Bacteria</taxon>
        <taxon>Bacillati</taxon>
        <taxon>Bacillota</taxon>
        <taxon>Bacilli</taxon>
        <taxon>Bacillales</taxon>
        <taxon>Bacillaceae</taxon>
        <taxon>Peribacillus</taxon>
    </lineage>
</organism>
<keyword evidence="1" id="KW-0472">Membrane</keyword>
<keyword evidence="3" id="KW-1185">Reference proteome</keyword>
<feature type="transmembrane region" description="Helical" evidence="1">
    <location>
        <begin position="40"/>
        <end position="57"/>
    </location>
</feature>
<proteinExistence type="predicted"/>
<keyword evidence="1" id="KW-0812">Transmembrane</keyword>
<evidence type="ECO:0000313" key="2">
    <source>
        <dbReference type="EMBL" id="MBD3109614.1"/>
    </source>
</evidence>
<gene>
    <name evidence="2" type="ORF">IEO70_14800</name>
</gene>
<evidence type="ECO:0000256" key="1">
    <source>
        <dbReference type="SAM" id="Phobius"/>
    </source>
</evidence>
<accession>A0A927HC40</accession>
<name>A0A927HC40_9BACI</name>
<feature type="transmembrane region" description="Helical" evidence="1">
    <location>
        <begin position="6"/>
        <end position="28"/>
    </location>
</feature>
<reference evidence="2" key="1">
    <citation type="submission" date="2020-09" db="EMBL/GenBank/DDBJ databases">
        <title>Bacillus faecalis sp. nov., a moderately halophilic bacterium isolated from cow faeces.</title>
        <authorList>
            <person name="Jiang L."/>
            <person name="Lee J."/>
        </authorList>
    </citation>
    <scope>NUCLEOTIDE SEQUENCE</scope>
    <source>
        <strain evidence="2">AGMB 02131</strain>
    </source>
</reference>
<sequence length="107" mass="12196">MEIQTGSGMLLLPSIPIMIGIAIIIILLVRWSKQLETRRYNIFFHFLISTITTPVFSASREDGVFQLWLPLGFIIVCLHLFRGKSYHPAKLKASLLGLSIALYKLFF</sequence>
<dbReference type="AlphaFoldDB" id="A0A927HC40"/>